<accession>A0A5D4SZX4</accession>
<dbReference type="Proteomes" id="UP000322524">
    <property type="component" value="Unassembled WGS sequence"/>
</dbReference>
<dbReference type="PANTHER" id="PTHR39179">
    <property type="entry name" value="SPORE COAT PROTEIN I"/>
    <property type="match status" value="1"/>
</dbReference>
<keyword evidence="1" id="KW-0167">Capsid protein</keyword>
<dbReference type="PANTHER" id="PTHR39179:SF3">
    <property type="entry name" value="COTS-RELATED PROTEIN"/>
    <property type="match status" value="1"/>
</dbReference>
<dbReference type="STRING" id="79883.GCA_001636495_01762"/>
<reference evidence="1 2" key="1">
    <citation type="submission" date="2019-08" db="EMBL/GenBank/DDBJ databases">
        <title>Bacillus genomes from the desert of Cuatro Cienegas, Coahuila.</title>
        <authorList>
            <person name="Olmedo-Alvarez G."/>
        </authorList>
    </citation>
    <scope>NUCLEOTIDE SEQUENCE [LARGE SCALE GENOMIC DNA]</scope>
    <source>
        <strain evidence="1 2">CH28_1T</strain>
    </source>
</reference>
<dbReference type="AlphaFoldDB" id="A0A5D4SZX4"/>
<dbReference type="InterPro" id="IPR014253">
    <property type="entry name" value="Spore_coat_YsxE"/>
</dbReference>
<sequence>MQTNEQSVEELVYQYGIVPEYIEQHSGVWRVATNKGAFALKKIKKQHAYPLFRNIHSLFQRGIKTVVPIYQTRQGYYFIESYSDAYYLMPWIEDNEERELDFKDSLMFKELAKLHNMTVQEKEYPEKEITSFYDRLSEEWTKEQEDLEKFVDVCEKKLYMSPFELQVCTYAHEISLAQKFSLQKLENWQEAVKETKKHRVAMTHGRVSFHHFVKDTEGRGYFISWERAKQAAPANDLISFYQRYLRTYPLFCDDCIDWFYEYQKGFSLQDYEKDLTLSYLSHPASFMQAVTQFQQPPIPNQRRAHSERELVKRIQGSYWLAKNIEYVAGRINQIEEQNKNKEAQTS</sequence>
<gene>
    <name evidence="1" type="primary">ysxE</name>
    <name evidence="1" type="ORF">FZC76_08495</name>
</gene>
<dbReference type="NCBIfam" id="TIGR02904">
    <property type="entry name" value="spore_ysxE"/>
    <property type="match status" value="1"/>
</dbReference>
<dbReference type="GO" id="GO:0042601">
    <property type="term" value="C:endospore-forming forespore"/>
    <property type="evidence" value="ECO:0007669"/>
    <property type="project" value="TreeGrafter"/>
</dbReference>
<evidence type="ECO:0000313" key="1">
    <source>
        <dbReference type="EMBL" id="TYS68957.1"/>
    </source>
</evidence>
<dbReference type="OrthoDB" id="2379727at2"/>
<dbReference type="Gene3D" id="3.90.1200.10">
    <property type="match status" value="1"/>
</dbReference>
<dbReference type="InterPro" id="IPR011009">
    <property type="entry name" value="Kinase-like_dom_sf"/>
</dbReference>
<name>A0A5D4SZX4_9BACI</name>
<dbReference type="RefSeq" id="WP_148987800.1">
    <property type="nucleotide sequence ID" value="NZ_VTEV01000003.1"/>
</dbReference>
<dbReference type="SUPFAM" id="SSF56112">
    <property type="entry name" value="Protein kinase-like (PK-like)"/>
    <property type="match status" value="1"/>
</dbReference>
<comment type="caution">
    <text evidence="1">The sequence shown here is derived from an EMBL/GenBank/DDBJ whole genome shotgun (WGS) entry which is preliminary data.</text>
</comment>
<protein>
    <submittedName>
        <fullName evidence="1">Spore coat protein YsxE</fullName>
    </submittedName>
</protein>
<dbReference type="InterPro" id="IPR047175">
    <property type="entry name" value="CotS-like"/>
</dbReference>
<dbReference type="EMBL" id="VTEV01000003">
    <property type="protein sequence ID" value="TYS68957.1"/>
    <property type="molecule type" value="Genomic_DNA"/>
</dbReference>
<evidence type="ECO:0000313" key="2">
    <source>
        <dbReference type="Proteomes" id="UP000322524"/>
    </source>
</evidence>
<organism evidence="1 2">
    <name type="scientific">Sutcliffiella horikoshii</name>
    <dbReference type="NCBI Taxonomy" id="79883"/>
    <lineage>
        <taxon>Bacteria</taxon>
        <taxon>Bacillati</taxon>
        <taxon>Bacillota</taxon>
        <taxon>Bacilli</taxon>
        <taxon>Bacillales</taxon>
        <taxon>Bacillaceae</taxon>
        <taxon>Sutcliffiella</taxon>
    </lineage>
</organism>
<proteinExistence type="predicted"/>
<keyword evidence="1" id="KW-0946">Virion</keyword>
<dbReference type="Gene3D" id="3.30.200.20">
    <property type="entry name" value="Phosphorylase Kinase, domain 1"/>
    <property type="match status" value="1"/>
</dbReference>